<dbReference type="Proteomes" id="UP001497457">
    <property type="component" value="Chromosome 21rd"/>
</dbReference>
<protein>
    <submittedName>
        <fullName evidence="2">Uncharacterized protein</fullName>
    </submittedName>
</protein>
<evidence type="ECO:0000313" key="2">
    <source>
        <dbReference type="EMBL" id="CAL4979205.1"/>
    </source>
</evidence>
<evidence type="ECO:0000256" key="1">
    <source>
        <dbReference type="SAM" id="MobiDB-lite"/>
    </source>
</evidence>
<dbReference type="AlphaFoldDB" id="A0ABC9AGQ8"/>
<name>A0ABC9AGQ8_9POAL</name>
<feature type="region of interest" description="Disordered" evidence="1">
    <location>
        <begin position="247"/>
        <end position="273"/>
    </location>
</feature>
<feature type="region of interest" description="Disordered" evidence="1">
    <location>
        <begin position="465"/>
        <end position="484"/>
    </location>
</feature>
<gene>
    <name evidence="2" type="ORF">URODEC1_LOCUS55161</name>
</gene>
<keyword evidence="3" id="KW-1185">Reference proteome</keyword>
<dbReference type="PANTHER" id="PTHR33075:SF7">
    <property type="entry name" value="OS02G0303350 PROTEIN"/>
    <property type="match status" value="1"/>
</dbReference>
<dbReference type="EMBL" id="OZ075131">
    <property type="protein sequence ID" value="CAL4979205.1"/>
    <property type="molecule type" value="Genomic_DNA"/>
</dbReference>
<evidence type="ECO:0000313" key="3">
    <source>
        <dbReference type="Proteomes" id="UP001497457"/>
    </source>
</evidence>
<sequence length="484" mass="53099">MANFAVDPRPFVPRGFTLQHHEVPREPVRMRSFLAFSVEKNNEDLAIAITEPRVAVEDFWPFARELRRFLLDNQRESFVLGGPFPFNEYQIRFIHHDEGPNMKDLELDRSVWLLLLCFPSDAKNLFSLVDKSLPGFGQLLHVHRSSNESRLVVRVLVNKDADVPDSVTLSVGTYPRVRTWTVPVFVLSATDVILGGDEEPLPDGPTHPLPNPAPGWMGPLGAHAAGGNLGDAVADAFVVPPVKGKNGEPAVHGDQTLPSGKDSPAKTVSVKMGQQSPFSGASADFAASGGVKASPKGPSTFLNQVICMTTLSLPPLPITSCPFRTLSLFIIDLDTKLPSYLVDKSDWWYLAKVVEGPEEFGGAMKCKLEGTEASDGDDELRFITKEEATPRCKSTRKRRAKKMRTPLSKEFVRRSTRLNKELQGYRNKASVVEPVDEMEEAAAEVILEPTLLAVIPVENAQTYVGTSEGQSDPAPFLSIENGSS</sequence>
<accession>A0ABC9AGQ8</accession>
<organism evidence="2 3">
    <name type="scientific">Urochloa decumbens</name>
    <dbReference type="NCBI Taxonomy" id="240449"/>
    <lineage>
        <taxon>Eukaryota</taxon>
        <taxon>Viridiplantae</taxon>
        <taxon>Streptophyta</taxon>
        <taxon>Embryophyta</taxon>
        <taxon>Tracheophyta</taxon>
        <taxon>Spermatophyta</taxon>
        <taxon>Magnoliopsida</taxon>
        <taxon>Liliopsida</taxon>
        <taxon>Poales</taxon>
        <taxon>Poaceae</taxon>
        <taxon>PACMAD clade</taxon>
        <taxon>Panicoideae</taxon>
        <taxon>Panicodae</taxon>
        <taxon>Paniceae</taxon>
        <taxon>Melinidinae</taxon>
        <taxon>Urochloa</taxon>
    </lineage>
</organism>
<proteinExistence type="predicted"/>
<dbReference type="PANTHER" id="PTHR33075">
    <property type="entry name" value="OS02G0499800 PROTEIN"/>
    <property type="match status" value="1"/>
</dbReference>
<reference evidence="2" key="1">
    <citation type="submission" date="2024-10" db="EMBL/GenBank/DDBJ databases">
        <authorList>
            <person name="Ryan C."/>
        </authorList>
    </citation>
    <scope>NUCLEOTIDE SEQUENCE [LARGE SCALE GENOMIC DNA]</scope>
</reference>